<dbReference type="Gene3D" id="1.10.8.270">
    <property type="entry name" value="putative rabgap domain of human tbc1 domain family member 14 like domains"/>
    <property type="match status" value="1"/>
</dbReference>
<dbReference type="FunFam" id="1.10.8.270:FF:000004">
    <property type="entry name" value="TBC1 domain family, member 22B"/>
    <property type="match status" value="1"/>
</dbReference>
<dbReference type="FunFam" id="1.10.10.750:FF:000009">
    <property type="entry name" value="TBC1 domain family member 22A"/>
    <property type="match status" value="1"/>
</dbReference>
<dbReference type="GO" id="GO:0005096">
    <property type="term" value="F:GTPase activator activity"/>
    <property type="evidence" value="ECO:0007669"/>
    <property type="project" value="UniProtKB-KW"/>
</dbReference>
<dbReference type="Gene3D" id="1.10.10.750">
    <property type="entry name" value="Ypt/Rab-GAP domain of gyp1p, domain 1"/>
    <property type="match status" value="1"/>
</dbReference>
<evidence type="ECO:0000256" key="2">
    <source>
        <dbReference type="ARBA" id="ARBA00022553"/>
    </source>
</evidence>
<dbReference type="InterPro" id="IPR035969">
    <property type="entry name" value="Rab-GAP_TBC_sf"/>
</dbReference>
<feature type="region of interest" description="Disordered" evidence="3">
    <location>
        <begin position="1"/>
        <end position="134"/>
    </location>
</feature>
<protein>
    <recommendedName>
        <fullName evidence="4">Rab-GAP TBC domain-containing protein</fullName>
    </recommendedName>
</protein>
<dbReference type="FunFam" id="1.10.472.80:FF:000001">
    <property type="entry name" value="TBC1 domain family member 22B"/>
    <property type="match status" value="1"/>
</dbReference>
<keyword evidence="6" id="KW-1185">Reference proteome</keyword>
<dbReference type="SMART" id="SM00164">
    <property type="entry name" value="TBC"/>
    <property type="match status" value="1"/>
</dbReference>
<feature type="domain" description="Rab-GAP TBC" evidence="4">
    <location>
        <begin position="168"/>
        <end position="397"/>
    </location>
</feature>
<dbReference type="Proteomes" id="UP001055712">
    <property type="component" value="Unassembled WGS sequence"/>
</dbReference>
<reference evidence="5" key="1">
    <citation type="journal article" date="2019" name="Plant J.">
        <title>Chlorella vulgaris genome assembly and annotation reveals the molecular basis for metabolic acclimation to high light conditions.</title>
        <authorList>
            <person name="Cecchin M."/>
            <person name="Marcolungo L."/>
            <person name="Rossato M."/>
            <person name="Girolomoni L."/>
            <person name="Cosentino E."/>
            <person name="Cuine S."/>
            <person name="Li-Beisson Y."/>
            <person name="Delledonne M."/>
            <person name="Ballottari M."/>
        </authorList>
    </citation>
    <scope>NUCLEOTIDE SEQUENCE</scope>
    <source>
        <strain evidence="5">211/11P</strain>
    </source>
</reference>
<organism evidence="5 6">
    <name type="scientific">Chlorella vulgaris</name>
    <name type="common">Green alga</name>
    <dbReference type="NCBI Taxonomy" id="3077"/>
    <lineage>
        <taxon>Eukaryota</taxon>
        <taxon>Viridiplantae</taxon>
        <taxon>Chlorophyta</taxon>
        <taxon>core chlorophytes</taxon>
        <taxon>Trebouxiophyceae</taxon>
        <taxon>Chlorellales</taxon>
        <taxon>Chlorellaceae</taxon>
        <taxon>Chlorella clade</taxon>
        <taxon>Chlorella</taxon>
    </lineage>
</organism>
<reference evidence="5" key="2">
    <citation type="submission" date="2020-11" db="EMBL/GenBank/DDBJ databases">
        <authorList>
            <person name="Cecchin M."/>
            <person name="Marcolungo L."/>
            <person name="Rossato M."/>
            <person name="Girolomoni L."/>
            <person name="Cosentino E."/>
            <person name="Cuine S."/>
            <person name="Li-Beisson Y."/>
            <person name="Delledonne M."/>
            <person name="Ballottari M."/>
        </authorList>
    </citation>
    <scope>NUCLEOTIDE SEQUENCE</scope>
    <source>
        <strain evidence="5">211/11P</strain>
        <tissue evidence="5">Whole cell</tissue>
    </source>
</reference>
<proteinExistence type="predicted"/>
<dbReference type="EMBL" id="SIDB01000013">
    <property type="protein sequence ID" value="KAI3424122.1"/>
    <property type="molecule type" value="Genomic_DNA"/>
</dbReference>
<name>A0A9D4TF67_CHLVU</name>
<evidence type="ECO:0000259" key="4">
    <source>
        <dbReference type="PROSITE" id="PS50086"/>
    </source>
</evidence>
<feature type="compositionally biased region" description="Gly residues" evidence="3">
    <location>
        <begin position="107"/>
        <end position="121"/>
    </location>
</feature>
<dbReference type="InterPro" id="IPR000195">
    <property type="entry name" value="Rab-GAP-TBC_dom"/>
</dbReference>
<gene>
    <name evidence="5" type="ORF">D9Q98_009483</name>
</gene>
<dbReference type="SUPFAM" id="SSF47923">
    <property type="entry name" value="Ypt/Rab-GAP domain of gyp1p"/>
    <property type="match status" value="2"/>
</dbReference>
<dbReference type="PANTHER" id="PTHR22957">
    <property type="entry name" value="TBC1 DOMAIN FAMILY MEMBER GTPASE-ACTIVATING PROTEIN"/>
    <property type="match status" value="1"/>
</dbReference>
<dbReference type="AlphaFoldDB" id="A0A9D4TF67"/>
<evidence type="ECO:0000256" key="3">
    <source>
        <dbReference type="SAM" id="MobiDB-lite"/>
    </source>
</evidence>
<accession>A0A9D4TF67</accession>
<evidence type="ECO:0000256" key="1">
    <source>
        <dbReference type="ARBA" id="ARBA00022468"/>
    </source>
</evidence>
<dbReference type="Pfam" id="PF00566">
    <property type="entry name" value="RabGAP-TBC"/>
    <property type="match status" value="1"/>
</dbReference>
<dbReference type="OrthoDB" id="26371at2759"/>
<comment type="caution">
    <text evidence="5">The sequence shown here is derived from an EMBL/GenBank/DDBJ whole genome shotgun (WGS) entry which is preliminary data.</text>
</comment>
<feature type="compositionally biased region" description="Low complexity" evidence="3">
    <location>
        <begin position="81"/>
        <end position="97"/>
    </location>
</feature>
<sequence>MSSDGGFPGVRGLFKGRGFPGTVKFSRKGASPSEGEEQQQQQQPPRHVDPRDPVAAGIAGLSVESRPMESISSTSAPPPSAASSRGARPSSGSSAGDASRRTSSADEGGGGAGGGGGGAQQQGGAEQQDGVEVTQLRSMSSTRVAKFMRLLDEQVVDLEALRELSWSGIPPSLRPMCWRLLLGYLPPNRERRMQILTRKRREYRDLVPDYYEQAASGLDQSGEELGALRQVAVDVPRTAPGVAFFHDPQVQKSLERILYIWGLRHPASGYVQGINDLVTPFMCTFMGEHMQGPLEGWSLDGLPESQLLDVEADCYWCLCKLLDGIQDHYTYAQPGIQRCVFHTQELIRRVEEPLAAHLEAEGLQFIQFAFRWVNCLLLREVPFPLAIRLWDTYLSEGSQLKDFLGYTLAAFLLSWSSQLQQLEFQELIMFLQKPPTADWCEKDIELVLSRAYMWRASFKGASSHFS</sequence>
<dbReference type="Gene3D" id="1.10.472.80">
    <property type="entry name" value="Ypt/Rab-GAP domain of gyp1p, domain 3"/>
    <property type="match status" value="1"/>
</dbReference>
<keyword evidence="2" id="KW-0597">Phosphoprotein</keyword>
<dbReference type="PROSITE" id="PS50086">
    <property type="entry name" value="TBC_RABGAP"/>
    <property type="match status" value="1"/>
</dbReference>
<evidence type="ECO:0000313" key="5">
    <source>
        <dbReference type="EMBL" id="KAI3424122.1"/>
    </source>
</evidence>
<dbReference type="GO" id="GO:0071889">
    <property type="term" value="F:14-3-3 protein binding"/>
    <property type="evidence" value="ECO:0007669"/>
    <property type="project" value="UniProtKB-ARBA"/>
</dbReference>
<evidence type="ECO:0000313" key="6">
    <source>
        <dbReference type="Proteomes" id="UP001055712"/>
    </source>
</evidence>
<dbReference type="PANTHER" id="PTHR22957:SF26">
    <property type="entry name" value="LD44506P"/>
    <property type="match status" value="1"/>
</dbReference>
<keyword evidence="1" id="KW-0343">GTPase activation</keyword>